<accession>A0A6G9GZN3</accession>
<proteinExistence type="predicted"/>
<protein>
    <submittedName>
        <fullName evidence="2">DUF397 domain-containing protein</fullName>
    </submittedName>
</protein>
<evidence type="ECO:0000313" key="2">
    <source>
        <dbReference type="EMBL" id="QIQ03705.1"/>
    </source>
</evidence>
<sequence length="68" mass="7171">MRTTLDLTRAQWVKSTYSNGNGGGCVEWAPTHGHLIPVRDSKNPAGPALLLAPAAWAAFVAYAARHAG</sequence>
<dbReference type="AlphaFoldDB" id="A0A6G9GZN3"/>
<keyword evidence="3" id="KW-1185">Reference proteome</keyword>
<dbReference type="Pfam" id="PF04149">
    <property type="entry name" value="DUF397"/>
    <property type="match status" value="1"/>
</dbReference>
<feature type="domain" description="DUF397" evidence="1">
    <location>
        <begin position="10"/>
        <end position="63"/>
    </location>
</feature>
<organism evidence="2 3">
    <name type="scientific">Streptomyces liangshanensis</name>
    <dbReference type="NCBI Taxonomy" id="2717324"/>
    <lineage>
        <taxon>Bacteria</taxon>
        <taxon>Bacillati</taxon>
        <taxon>Actinomycetota</taxon>
        <taxon>Actinomycetes</taxon>
        <taxon>Kitasatosporales</taxon>
        <taxon>Streptomycetaceae</taxon>
        <taxon>Streptomyces</taxon>
    </lineage>
</organism>
<dbReference type="InterPro" id="IPR007278">
    <property type="entry name" value="DUF397"/>
</dbReference>
<dbReference type="Proteomes" id="UP000501179">
    <property type="component" value="Chromosome"/>
</dbReference>
<name>A0A6G9GZN3_9ACTN</name>
<dbReference type="EMBL" id="CP050177">
    <property type="protein sequence ID" value="QIQ03705.1"/>
    <property type="molecule type" value="Genomic_DNA"/>
</dbReference>
<dbReference type="KEGG" id="slia:HA039_16470"/>
<dbReference type="RefSeq" id="WP_167030100.1">
    <property type="nucleotide sequence ID" value="NZ_CP050177.1"/>
</dbReference>
<gene>
    <name evidence="2" type="ORF">HA039_16470</name>
</gene>
<reference evidence="2 3" key="1">
    <citation type="submission" date="2020-03" db="EMBL/GenBank/DDBJ databases">
        <title>A novel species.</title>
        <authorList>
            <person name="Gao J."/>
        </authorList>
    </citation>
    <scope>NUCLEOTIDE SEQUENCE [LARGE SCALE GENOMIC DNA]</scope>
    <source>
        <strain evidence="2 3">QMT-12</strain>
    </source>
</reference>
<evidence type="ECO:0000259" key="1">
    <source>
        <dbReference type="Pfam" id="PF04149"/>
    </source>
</evidence>
<evidence type="ECO:0000313" key="3">
    <source>
        <dbReference type="Proteomes" id="UP000501179"/>
    </source>
</evidence>